<feature type="transmembrane region" description="Helical" evidence="1">
    <location>
        <begin position="209"/>
        <end position="231"/>
    </location>
</feature>
<feature type="transmembrane region" description="Helical" evidence="1">
    <location>
        <begin position="99"/>
        <end position="118"/>
    </location>
</feature>
<name>A0A0D0X4U5_9ACTN</name>
<evidence type="ECO:0000256" key="1">
    <source>
        <dbReference type="SAM" id="Phobius"/>
    </source>
</evidence>
<keyword evidence="1" id="KW-0812">Transmembrane</keyword>
<keyword evidence="3" id="KW-1185">Reference proteome</keyword>
<comment type="caution">
    <text evidence="2">The sequence shown here is derived from an EMBL/GenBank/DDBJ whole genome shotgun (WGS) entry which is preliminary data.</text>
</comment>
<keyword evidence="1" id="KW-0472">Membrane</keyword>
<evidence type="ECO:0000313" key="2">
    <source>
        <dbReference type="EMBL" id="KIR64515.1"/>
    </source>
</evidence>
<feature type="transmembrane region" description="Helical" evidence="1">
    <location>
        <begin position="74"/>
        <end position="93"/>
    </location>
</feature>
<protein>
    <submittedName>
        <fullName evidence="2">Uncharacterized protein</fullName>
    </submittedName>
</protein>
<dbReference type="PATRIC" id="fig|47853.6.peg.489"/>
<evidence type="ECO:0000313" key="3">
    <source>
        <dbReference type="Proteomes" id="UP000032254"/>
    </source>
</evidence>
<feature type="transmembrane region" description="Helical" evidence="1">
    <location>
        <begin position="243"/>
        <end position="266"/>
    </location>
</feature>
<gene>
    <name evidence="2" type="ORF">TK50_02260</name>
</gene>
<accession>A0A0D0X4U5</accession>
<dbReference type="RefSeq" id="WP_043961150.1">
    <property type="nucleotide sequence ID" value="NZ_CBDRIS010000021.1"/>
</dbReference>
<dbReference type="GeneID" id="301303002"/>
<dbReference type="Proteomes" id="UP000032254">
    <property type="component" value="Unassembled WGS sequence"/>
</dbReference>
<dbReference type="OrthoDB" id="161151at2"/>
<reference evidence="2 3" key="1">
    <citation type="submission" date="2015-01" db="EMBL/GenBank/DDBJ databases">
        <title>Sequencing and annotation of Micromonospora carbonacea strain JXNU-1 genome.</title>
        <authorList>
            <person name="Long Z."/>
            <person name="Huang Y."/>
            <person name="Jiang Y."/>
        </authorList>
    </citation>
    <scope>NUCLEOTIDE SEQUENCE [LARGE SCALE GENOMIC DNA]</scope>
    <source>
        <strain evidence="2 3">JXNU-1</strain>
    </source>
</reference>
<dbReference type="EMBL" id="JXSX01000001">
    <property type="protein sequence ID" value="KIR64515.1"/>
    <property type="molecule type" value="Genomic_DNA"/>
</dbReference>
<dbReference type="AlphaFoldDB" id="A0A0D0X4U5"/>
<proteinExistence type="predicted"/>
<keyword evidence="1" id="KW-1133">Transmembrane helix</keyword>
<sequence length="327" mass="34651">MPPRALAAAAYLQAFVLSGVAAVLLTRVLLRATGYPQLGGGGLHIAHVLWGGLLLAAGLGVALVFLGGAARMTGAILGGIGFGLFIDEVGKFVTARTDYFYAPAAGIIYAVFAVLVVITQAVRERTRLIPEERTANALDAVAGGLIDGLTDRRRAQVLRLARGSGAETEAAVAALLDAVPRREPPPPRFWQPWLARVRRVAVGLTDQRWVVRFVVLYLVVEPALTVVGVAVDGVTGALDEEREWGAVLGVSASALATAVLSIAAAVRLRRDRIGAFRLFKLAILVDLLFGQIFNFTVNQFGAVAALAFDLFLLAVVTAEHRRLSRAG</sequence>
<organism evidence="2 3">
    <name type="scientific">Micromonospora haikouensis</name>
    <dbReference type="NCBI Taxonomy" id="686309"/>
    <lineage>
        <taxon>Bacteria</taxon>
        <taxon>Bacillati</taxon>
        <taxon>Actinomycetota</taxon>
        <taxon>Actinomycetes</taxon>
        <taxon>Micromonosporales</taxon>
        <taxon>Micromonosporaceae</taxon>
        <taxon>Micromonospora</taxon>
    </lineage>
</organism>
<feature type="transmembrane region" description="Helical" evidence="1">
    <location>
        <begin position="278"/>
        <end position="294"/>
    </location>
</feature>
<feature type="transmembrane region" description="Helical" evidence="1">
    <location>
        <begin position="46"/>
        <end position="67"/>
    </location>
</feature>
<feature type="transmembrane region" description="Helical" evidence="1">
    <location>
        <begin position="300"/>
        <end position="318"/>
    </location>
</feature>